<sequence length="378" mass="41223">MRIVHIITRLLRAGADENTTLTCNGQAEAGHEVWLIHGHDYLDEAVERVDPRVKVLCADRLMHPVDLPNDWRALWQIRAMLRDIGPDVVHTHTSKAGIVGRAAARLLPAPRPQILHGVHILPFVNVSPGKARFYRGLEAAVAPFTDAYIAVSEGMRSENLAAGLGRDENNFVVASGMDIDTFRQADAPADLPPHDGLIVMIATLETRKRHHEFLPVMAEVVKEHPRALLALLGEGRERAALEAQARDLGIADNVLFLGFRDDAPSWIAASDLCVLPSEREGLPRVGVQYVAGGKPVVITALPGIEAIVRDGENGFVVPIDDVAAMKEPVLRLLSDPELKARMGAASRQINVDRWAAPQMVAEIETIMKQVAATRRAAA</sequence>
<evidence type="ECO:0000259" key="1">
    <source>
        <dbReference type="Pfam" id="PF00534"/>
    </source>
</evidence>
<dbReference type="SUPFAM" id="SSF53756">
    <property type="entry name" value="UDP-Glycosyltransferase/glycogen phosphorylase"/>
    <property type="match status" value="1"/>
</dbReference>
<dbReference type="AlphaFoldDB" id="A0A1X7AAC7"/>
<dbReference type="OrthoDB" id="7527790at2"/>
<dbReference type="Proteomes" id="UP000193963">
    <property type="component" value="Unassembled WGS sequence"/>
</dbReference>
<evidence type="ECO:0000313" key="3">
    <source>
        <dbReference type="EMBL" id="SLN74414.1"/>
    </source>
</evidence>
<organism evidence="3 4">
    <name type="scientific">Pseudooceanicola marinus</name>
    <dbReference type="NCBI Taxonomy" id="396013"/>
    <lineage>
        <taxon>Bacteria</taxon>
        <taxon>Pseudomonadati</taxon>
        <taxon>Pseudomonadota</taxon>
        <taxon>Alphaproteobacteria</taxon>
        <taxon>Rhodobacterales</taxon>
        <taxon>Paracoccaceae</taxon>
        <taxon>Pseudooceanicola</taxon>
    </lineage>
</organism>
<feature type="domain" description="Glycosyl transferase family 1" evidence="1">
    <location>
        <begin position="191"/>
        <end position="348"/>
    </location>
</feature>
<dbReference type="Pfam" id="PF00534">
    <property type="entry name" value="Glycos_transf_1"/>
    <property type="match status" value="1"/>
</dbReference>
<protein>
    <submittedName>
        <fullName evidence="3">Putative glycosyltransferase EpsD</fullName>
        <ecNumber evidence="3">2.4.-.-</ecNumber>
    </submittedName>
</protein>
<feature type="domain" description="Glycosyltransferase subfamily 4-like N-terminal" evidence="2">
    <location>
        <begin position="19"/>
        <end position="167"/>
    </location>
</feature>
<dbReference type="EMBL" id="FWFN01000012">
    <property type="protein sequence ID" value="SLN74414.1"/>
    <property type="molecule type" value="Genomic_DNA"/>
</dbReference>
<evidence type="ECO:0000259" key="2">
    <source>
        <dbReference type="Pfam" id="PF13579"/>
    </source>
</evidence>
<dbReference type="Pfam" id="PF13579">
    <property type="entry name" value="Glyco_trans_4_4"/>
    <property type="match status" value="1"/>
</dbReference>
<dbReference type="InterPro" id="IPR001296">
    <property type="entry name" value="Glyco_trans_1"/>
</dbReference>
<reference evidence="4" key="1">
    <citation type="submission" date="2017-03" db="EMBL/GenBank/DDBJ databases">
        <authorList>
            <person name="Rodrigo-Torres L."/>
            <person name="Arahal R.D."/>
            <person name="Lucena T."/>
        </authorList>
    </citation>
    <scope>NUCLEOTIDE SEQUENCE [LARGE SCALE GENOMIC DNA]</scope>
    <source>
        <strain evidence="4">CECT 7751</strain>
    </source>
</reference>
<name>A0A1X7AAC7_9RHOB</name>
<dbReference type="PANTHER" id="PTHR12526:SF630">
    <property type="entry name" value="GLYCOSYLTRANSFERASE"/>
    <property type="match status" value="1"/>
</dbReference>
<keyword evidence="4" id="KW-1185">Reference proteome</keyword>
<dbReference type="GO" id="GO:0016757">
    <property type="term" value="F:glycosyltransferase activity"/>
    <property type="evidence" value="ECO:0007669"/>
    <property type="project" value="UniProtKB-KW"/>
</dbReference>
<dbReference type="RefSeq" id="WP_159457075.1">
    <property type="nucleotide sequence ID" value="NZ_FWFN01000012.1"/>
</dbReference>
<dbReference type="PANTHER" id="PTHR12526">
    <property type="entry name" value="GLYCOSYLTRANSFERASE"/>
    <property type="match status" value="1"/>
</dbReference>
<dbReference type="CDD" id="cd03808">
    <property type="entry name" value="GT4_CapM-like"/>
    <property type="match status" value="1"/>
</dbReference>
<gene>
    <name evidence="3" type="primary">epsD</name>
    <name evidence="3" type="ORF">PSM7751_04147</name>
</gene>
<evidence type="ECO:0000313" key="4">
    <source>
        <dbReference type="Proteomes" id="UP000193963"/>
    </source>
</evidence>
<keyword evidence="3" id="KW-0808">Transferase</keyword>
<accession>A0A1X7AAC7</accession>
<dbReference type="InterPro" id="IPR028098">
    <property type="entry name" value="Glyco_trans_4-like_N"/>
</dbReference>
<dbReference type="Gene3D" id="3.40.50.2000">
    <property type="entry name" value="Glycogen Phosphorylase B"/>
    <property type="match status" value="2"/>
</dbReference>
<proteinExistence type="predicted"/>
<dbReference type="EC" id="2.4.-.-" evidence="3"/>
<keyword evidence="3" id="KW-0328">Glycosyltransferase</keyword>